<dbReference type="SUPFAM" id="SSF103473">
    <property type="entry name" value="MFS general substrate transporter"/>
    <property type="match status" value="1"/>
</dbReference>
<keyword evidence="1" id="KW-1133">Transmembrane helix</keyword>
<dbReference type="Gene3D" id="1.20.1250.20">
    <property type="entry name" value="MFS general substrate transporter like domains"/>
    <property type="match status" value="1"/>
</dbReference>
<keyword evidence="1" id="KW-0812">Transmembrane</keyword>
<feature type="transmembrane region" description="Helical" evidence="1">
    <location>
        <begin position="64"/>
        <end position="82"/>
    </location>
</feature>
<feature type="transmembrane region" description="Helical" evidence="1">
    <location>
        <begin position="396"/>
        <end position="418"/>
    </location>
</feature>
<reference evidence="2" key="1">
    <citation type="submission" date="2019-02" db="EMBL/GenBank/DDBJ databases">
        <authorList>
            <person name="Gruber-Vodicka R. H."/>
            <person name="Seah K. B. B."/>
        </authorList>
    </citation>
    <scope>NUCLEOTIDE SEQUENCE</scope>
    <source>
        <strain evidence="2">BECK_BZ165</strain>
    </source>
</reference>
<evidence type="ECO:0000313" key="2">
    <source>
        <dbReference type="EMBL" id="VFJ66117.1"/>
    </source>
</evidence>
<dbReference type="AlphaFoldDB" id="A0A450TFX7"/>
<feature type="transmembrane region" description="Helical" evidence="1">
    <location>
        <begin position="94"/>
        <end position="116"/>
    </location>
</feature>
<accession>A0A450TFX7</accession>
<dbReference type="PANTHER" id="PTHR43596:SF1">
    <property type="entry name" value="ADP,ATP CARRIER PROTEIN"/>
    <property type="match status" value="1"/>
</dbReference>
<dbReference type="PANTHER" id="PTHR43596">
    <property type="entry name" value="ADP,ATP CARRIER PROTEIN"/>
    <property type="match status" value="1"/>
</dbReference>
<keyword evidence="1" id="KW-0472">Membrane</keyword>
<feature type="transmembrane region" description="Helical" evidence="1">
    <location>
        <begin position="315"/>
        <end position="344"/>
    </location>
</feature>
<organism evidence="2">
    <name type="scientific">Candidatus Kentrum sp. FM</name>
    <dbReference type="NCBI Taxonomy" id="2126340"/>
    <lineage>
        <taxon>Bacteria</taxon>
        <taxon>Pseudomonadati</taxon>
        <taxon>Pseudomonadota</taxon>
        <taxon>Gammaproteobacteria</taxon>
        <taxon>Candidatus Kentrum</taxon>
    </lineage>
</organism>
<evidence type="ECO:0000256" key="1">
    <source>
        <dbReference type="SAM" id="Phobius"/>
    </source>
</evidence>
<sequence>MDRVLRGSFLRTHNRPPDLQTNTIKASFTRESLTGAAFFFFVLASWYVLRPVRNEIAVENSADLPSIMAIGALVMLLVNPVYSWLASRANLGRLLLFCYCFFLSNLGCFVALWGTMGPEGEIWLGRVFLIWCNVYSFFVASIFWVVIINIFRGVESRVSYGVIMAGGSLGALVGSELSKRVSASYSSQGIAIFVLITIVLLSVALLIGLLLISGSGRDRSGNRNNVGGTGFDAFKNALTDRQIRSIAIYVYLWTGLMTIHWMSAIGIIDGWSADSGERIRFFSAMEQAVTLLTLPTQLFLTAMVIGWLGIKRILVAYGVIFFLVFTLYALFPTIGLVVVTTVFLRLFEYGINKPAREIVFSLLPRNDRYKSSVFIDTFVARLGGFSGSGFLLAGKLFGIAQIHLPLAALPLTVLLWVFGLKISGATGRTPPPHVGEGKPSIRCDERFRVKESPHVGWNRRASRTFG</sequence>
<feature type="transmembrane region" description="Helical" evidence="1">
    <location>
        <begin position="288"/>
        <end position="308"/>
    </location>
</feature>
<feature type="transmembrane region" description="Helical" evidence="1">
    <location>
        <begin position="158"/>
        <end position="178"/>
    </location>
</feature>
<dbReference type="EMBL" id="CAADFA010000413">
    <property type="protein sequence ID" value="VFJ66117.1"/>
    <property type="molecule type" value="Genomic_DNA"/>
</dbReference>
<feature type="transmembrane region" description="Helical" evidence="1">
    <location>
        <begin position="246"/>
        <end position="268"/>
    </location>
</feature>
<feature type="transmembrane region" description="Helical" evidence="1">
    <location>
        <begin position="128"/>
        <end position="151"/>
    </location>
</feature>
<dbReference type="InterPro" id="IPR036259">
    <property type="entry name" value="MFS_trans_sf"/>
</dbReference>
<gene>
    <name evidence="2" type="ORF">BECKFM1743C_GA0114222_104131</name>
</gene>
<protein>
    <submittedName>
        <fullName evidence="2">ATP:ADP antiporter, AAA family</fullName>
    </submittedName>
</protein>
<proteinExistence type="predicted"/>
<feature type="transmembrane region" description="Helical" evidence="1">
    <location>
        <begin position="190"/>
        <end position="212"/>
    </location>
</feature>
<name>A0A450TFX7_9GAMM</name>
<feature type="transmembrane region" description="Helical" evidence="1">
    <location>
        <begin position="32"/>
        <end position="49"/>
    </location>
</feature>